<dbReference type="AlphaFoldDB" id="A0A0L0KED2"/>
<dbReference type="InterPro" id="IPR054186">
    <property type="entry name" value="DUF6891"/>
</dbReference>
<sequence>MESHGGLAVKVRTEFRETALRPSGAWLRELVGRIGEEGDRWIVVQRVPDLPDVFAQVWHRAGETYRFEYRVSRTEFYGTDAADAAAVAEALVAWAVGAPGWEAGFVWTPVDVDPPEAARELPEEIRVRVEGVVRLMLVCGYEGRGALAEAAEQYLREGDARPVSPAQARELVDRMWVERVVEQEAWEGVTDPERVAAAFERLREAGIVARENFACCRSCGDAEIGAEAGEGDRGFVYFHSQCAEGAAQGGGLMLLYGAFGEGADAAREVGREVVRAVEGAGLSTEWDEDPGWGIAVTPLDWRKRLVG</sequence>
<name>A0A0L0KED2_9ACTN</name>
<dbReference type="Pfam" id="PF21831">
    <property type="entry name" value="DUF6891"/>
    <property type="match status" value="1"/>
</dbReference>
<gene>
    <name evidence="2" type="ORF">IQ63_12850</name>
</gene>
<dbReference type="PATRIC" id="fig|42234.21.peg.2650"/>
<dbReference type="Proteomes" id="UP000037151">
    <property type="component" value="Unassembled WGS sequence"/>
</dbReference>
<organism evidence="2 3">
    <name type="scientific">Streptomyces acidiscabies</name>
    <dbReference type="NCBI Taxonomy" id="42234"/>
    <lineage>
        <taxon>Bacteria</taxon>
        <taxon>Bacillati</taxon>
        <taxon>Actinomycetota</taxon>
        <taxon>Actinomycetes</taxon>
        <taxon>Kitasatosporales</taxon>
        <taxon>Streptomycetaceae</taxon>
        <taxon>Streptomyces</taxon>
    </lineage>
</organism>
<evidence type="ECO:0000259" key="1">
    <source>
        <dbReference type="Pfam" id="PF21831"/>
    </source>
</evidence>
<evidence type="ECO:0000313" key="2">
    <source>
        <dbReference type="EMBL" id="KND36178.1"/>
    </source>
</evidence>
<evidence type="ECO:0000313" key="3">
    <source>
        <dbReference type="Proteomes" id="UP000037151"/>
    </source>
</evidence>
<proteinExistence type="predicted"/>
<dbReference type="RefSeq" id="WP_050370803.1">
    <property type="nucleotide sequence ID" value="NZ_KQ257815.1"/>
</dbReference>
<dbReference type="EMBL" id="JPPY01000083">
    <property type="protein sequence ID" value="KND36178.1"/>
    <property type="molecule type" value="Genomic_DNA"/>
</dbReference>
<feature type="domain" description="DUF6891" evidence="1">
    <location>
        <begin position="123"/>
        <end position="305"/>
    </location>
</feature>
<dbReference type="OrthoDB" id="5515732at2"/>
<reference evidence="3" key="1">
    <citation type="submission" date="2014-07" db="EMBL/GenBank/DDBJ databases">
        <title>Genome sequencing of plant-pathogenic Streptomyces species.</title>
        <authorList>
            <person name="Harrison J."/>
            <person name="Sapp M."/>
            <person name="Thwaites R."/>
            <person name="Studholme D.J."/>
        </authorList>
    </citation>
    <scope>NUCLEOTIDE SEQUENCE [LARGE SCALE GENOMIC DNA]</scope>
    <source>
        <strain evidence="3">NCPPB 4445</strain>
    </source>
</reference>
<protein>
    <recommendedName>
        <fullName evidence="1">DUF6891 domain-containing protein</fullName>
    </recommendedName>
</protein>
<comment type="caution">
    <text evidence="2">The sequence shown here is derived from an EMBL/GenBank/DDBJ whole genome shotgun (WGS) entry which is preliminary data.</text>
</comment>
<accession>A0A0L0KED2</accession>